<evidence type="ECO:0000313" key="5">
    <source>
        <dbReference type="Proteomes" id="UP001341444"/>
    </source>
</evidence>
<keyword evidence="2 4" id="KW-0012">Acyltransferase</keyword>
<dbReference type="Proteomes" id="UP001341444">
    <property type="component" value="Unassembled WGS sequence"/>
</dbReference>
<sequence length="203" mass="22959">MIYTFAAYLLKILLSLFGRLKVEEKDKLPQSGGFVLACTHTGWIEILWLGISILPLKINYMAKKELFDTRFLKWLMHKLNAFPVDRENPGPSTLKIPRRLLNKGEIVGIFPSGTRTTEEVPLKKGAVTIAAGSNVPIVPAVYIGPANLKDLFQRKKAGILFGDAILPDHTLPKKEQAEFMMEKLNEEFEFLHSELLKRLEKGK</sequence>
<evidence type="ECO:0000313" key="4">
    <source>
        <dbReference type="EMBL" id="MED1206077.1"/>
    </source>
</evidence>
<gene>
    <name evidence="4" type="ORF">P4T90_23995</name>
</gene>
<keyword evidence="1" id="KW-0808">Transferase</keyword>
<dbReference type="InterPro" id="IPR002123">
    <property type="entry name" value="Plipid/glycerol_acylTrfase"/>
</dbReference>
<dbReference type="PANTHER" id="PTHR10434">
    <property type="entry name" value="1-ACYL-SN-GLYCEROL-3-PHOSPHATE ACYLTRANSFERASE"/>
    <property type="match status" value="1"/>
</dbReference>
<feature type="domain" description="Phospholipid/glycerol acyltransferase" evidence="3">
    <location>
        <begin position="34"/>
        <end position="145"/>
    </location>
</feature>
<protein>
    <submittedName>
        <fullName evidence="4">Lysophospholipid acyltransferase family protein</fullName>
    </submittedName>
</protein>
<dbReference type="Pfam" id="PF01553">
    <property type="entry name" value="Acyltransferase"/>
    <property type="match status" value="1"/>
</dbReference>
<organism evidence="4 5">
    <name type="scientific">Heyndrickxia acidicola</name>
    <dbReference type="NCBI Taxonomy" id="209389"/>
    <lineage>
        <taxon>Bacteria</taxon>
        <taxon>Bacillati</taxon>
        <taxon>Bacillota</taxon>
        <taxon>Bacilli</taxon>
        <taxon>Bacillales</taxon>
        <taxon>Bacillaceae</taxon>
        <taxon>Heyndrickxia</taxon>
    </lineage>
</organism>
<accession>A0ABU6MNX1</accession>
<keyword evidence="5" id="KW-1185">Reference proteome</keyword>
<dbReference type="SUPFAM" id="SSF69593">
    <property type="entry name" value="Glycerol-3-phosphate (1)-acyltransferase"/>
    <property type="match status" value="1"/>
</dbReference>
<evidence type="ECO:0000256" key="1">
    <source>
        <dbReference type="ARBA" id="ARBA00022679"/>
    </source>
</evidence>
<name>A0ABU6MNX1_9BACI</name>
<dbReference type="GO" id="GO:0016746">
    <property type="term" value="F:acyltransferase activity"/>
    <property type="evidence" value="ECO:0007669"/>
    <property type="project" value="UniProtKB-KW"/>
</dbReference>
<reference evidence="4 5" key="1">
    <citation type="submission" date="2023-03" db="EMBL/GenBank/DDBJ databases">
        <title>Bacillus Genome Sequencing.</title>
        <authorList>
            <person name="Dunlap C."/>
        </authorList>
    </citation>
    <scope>NUCLEOTIDE SEQUENCE [LARGE SCALE GENOMIC DNA]</scope>
    <source>
        <strain evidence="4 5">B-23453</strain>
    </source>
</reference>
<evidence type="ECO:0000256" key="2">
    <source>
        <dbReference type="ARBA" id="ARBA00023315"/>
    </source>
</evidence>
<comment type="caution">
    <text evidence="4">The sequence shown here is derived from an EMBL/GenBank/DDBJ whole genome shotgun (WGS) entry which is preliminary data.</text>
</comment>
<dbReference type="CDD" id="cd07989">
    <property type="entry name" value="LPLAT_AGPAT-like"/>
    <property type="match status" value="1"/>
</dbReference>
<dbReference type="EMBL" id="JARMAB010000050">
    <property type="protein sequence ID" value="MED1206077.1"/>
    <property type="molecule type" value="Genomic_DNA"/>
</dbReference>
<evidence type="ECO:0000259" key="3">
    <source>
        <dbReference type="SMART" id="SM00563"/>
    </source>
</evidence>
<proteinExistence type="predicted"/>
<dbReference type="PANTHER" id="PTHR10434:SF40">
    <property type="entry name" value="1-ACYL-SN-GLYCEROL-3-PHOSPHATE ACYLTRANSFERASE"/>
    <property type="match status" value="1"/>
</dbReference>
<dbReference type="SMART" id="SM00563">
    <property type="entry name" value="PlsC"/>
    <property type="match status" value="1"/>
</dbReference>